<dbReference type="Proteomes" id="UP000621670">
    <property type="component" value="Unassembled WGS sequence"/>
</dbReference>
<organism evidence="8 9">
    <name type="scientific">Flavobacterium turcicum</name>
    <dbReference type="NCBI Taxonomy" id="2764718"/>
    <lineage>
        <taxon>Bacteria</taxon>
        <taxon>Pseudomonadati</taxon>
        <taxon>Bacteroidota</taxon>
        <taxon>Flavobacteriia</taxon>
        <taxon>Flavobacteriales</taxon>
        <taxon>Flavobacteriaceae</taxon>
        <taxon>Flavobacterium</taxon>
    </lineage>
</organism>
<dbReference type="PANTHER" id="PTHR10491">
    <property type="entry name" value="DTDP-4-DEHYDRORHAMNOSE REDUCTASE"/>
    <property type="match status" value="1"/>
</dbReference>
<evidence type="ECO:0000256" key="3">
    <source>
        <dbReference type="ARBA" id="ARBA00012929"/>
    </source>
</evidence>
<comment type="pathway">
    <text evidence="1 6">Carbohydrate biosynthesis; dTDP-L-rhamnose biosynthesis.</text>
</comment>
<keyword evidence="6" id="KW-0521">NADP</keyword>
<protein>
    <recommendedName>
        <fullName evidence="4 6">dTDP-4-dehydrorhamnose reductase</fullName>
        <ecNumber evidence="3 6">1.1.1.133</ecNumber>
    </recommendedName>
</protein>
<evidence type="ECO:0000313" key="8">
    <source>
        <dbReference type="EMBL" id="MBC5861969.1"/>
    </source>
</evidence>
<accession>A0ABR7JCT7</accession>
<evidence type="ECO:0000256" key="4">
    <source>
        <dbReference type="ARBA" id="ARBA00017099"/>
    </source>
</evidence>
<dbReference type="EMBL" id="JACRUM010000001">
    <property type="protein sequence ID" value="MBC5861969.1"/>
    <property type="molecule type" value="Genomic_DNA"/>
</dbReference>
<dbReference type="SUPFAM" id="SSF51735">
    <property type="entry name" value="NAD(P)-binding Rossmann-fold domains"/>
    <property type="match status" value="1"/>
</dbReference>
<dbReference type="InterPro" id="IPR036291">
    <property type="entry name" value="NAD(P)-bd_dom_sf"/>
</dbReference>
<evidence type="ECO:0000256" key="5">
    <source>
        <dbReference type="ARBA" id="ARBA00048200"/>
    </source>
</evidence>
<evidence type="ECO:0000313" key="9">
    <source>
        <dbReference type="Proteomes" id="UP000621670"/>
    </source>
</evidence>
<sequence length="285" mass="31696">MVVLVTGANGQLGQALQHIASGYAEIDFVFCDSKTLDITDKAAIQSQFEKYKPDFCINAAAYTAVDKAEQEPEKAILINTTAAQYLAEVCDEFKTQLLHVSTDFVFDGLAEEPYVETDLPNPQNVYGQTKLDGEKAIQAVFGAYFIVRTSWVYSQFAGNFMKTMLRLGAERDSLSVVDDQIGTPTHAVDLAHALVQIILFASKNPDHQAHGLYHYSNEGSCSWFEFAKKIFEVNNVNIDLKPIPSSSYPTPAQRPKYSVLDKSKIKTVFGISIKSWEDSLRNTEL</sequence>
<dbReference type="GO" id="GO:0008831">
    <property type="term" value="F:dTDP-4-dehydrorhamnose reductase activity"/>
    <property type="evidence" value="ECO:0007669"/>
    <property type="project" value="UniProtKB-EC"/>
</dbReference>
<dbReference type="PANTHER" id="PTHR10491:SF4">
    <property type="entry name" value="METHIONINE ADENOSYLTRANSFERASE 2 SUBUNIT BETA"/>
    <property type="match status" value="1"/>
</dbReference>
<dbReference type="EC" id="1.1.1.133" evidence="3 6"/>
<dbReference type="Pfam" id="PF04321">
    <property type="entry name" value="RmlD_sub_bind"/>
    <property type="match status" value="1"/>
</dbReference>
<evidence type="ECO:0000256" key="6">
    <source>
        <dbReference type="RuleBase" id="RU364082"/>
    </source>
</evidence>
<evidence type="ECO:0000259" key="7">
    <source>
        <dbReference type="Pfam" id="PF04321"/>
    </source>
</evidence>
<dbReference type="Gene3D" id="3.90.25.10">
    <property type="entry name" value="UDP-galactose 4-epimerase, domain 1"/>
    <property type="match status" value="1"/>
</dbReference>
<comment type="function">
    <text evidence="6">Catalyzes the reduction of dTDP-6-deoxy-L-lyxo-4-hexulose to yield dTDP-L-rhamnose.</text>
</comment>
<reference evidence="8 9" key="1">
    <citation type="submission" date="2020-08" db="EMBL/GenBank/DDBJ databases">
        <title>Description of novel Flavobacterium F-400 isolate.</title>
        <authorList>
            <person name="Saticioglu I."/>
            <person name="Duman M."/>
            <person name="Altun S."/>
        </authorList>
    </citation>
    <scope>NUCLEOTIDE SEQUENCE [LARGE SCALE GENOMIC DNA]</scope>
    <source>
        <strain evidence="8 9">F-400</strain>
    </source>
</reference>
<gene>
    <name evidence="8" type="primary">rfbD</name>
    <name evidence="8" type="ORF">H8R26_00910</name>
</gene>
<dbReference type="Gene3D" id="3.40.50.720">
    <property type="entry name" value="NAD(P)-binding Rossmann-like Domain"/>
    <property type="match status" value="1"/>
</dbReference>
<dbReference type="InterPro" id="IPR005913">
    <property type="entry name" value="dTDP_dehydrorham_reduct"/>
</dbReference>
<evidence type="ECO:0000256" key="1">
    <source>
        <dbReference type="ARBA" id="ARBA00004781"/>
    </source>
</evidence>
<dbReference type="InterPro" id="IPR029903">
    <property type="entry name" value="RmlD-like-bd"/>
</dbReference>
<evidence type="ECO:0000256" key="2">
    <source>
        <dbReference type="ARBA" id="ARBA00010944"/>
    </source>
</evidence>
<dbReference type="CDD" id="cd05254">
    <property type="entry name" value="dTDP_HR_like_SDR_e"/>
    <property type="match status" value="1"/>
</dbReference>
<keyword evidence="6 8" id="KW-0560">Oxidoreductase</keyword>
<comment type="similarity">
    <text evidence="2 6">Belongs to the dTDP-4-dehydrorhamnose reductase family.</text>
</comment>
<keyword evidence="9" id="KW-1185">Reference proteome</keyword>
<comment type="caution">
    <text evidence="8">The sequence shown here is derived from an EMBL/GenBank/DDBJ whole genome shotgun (WGS) entry which is preliminary data.</text>
</comment>
<comment type="catalytic activity">
    <reaction evidence="5">
        <text>dTDP-beta-L-rhamnose + NADP(+) = dTDP-4-dehydro-beta-L-rhamnose + NADPH + H(+)</text>
        <dbReference type="Rhea" id="RHEA:21796"/>
        <dbReference type="ChEBI" id="CHEBI:15378"/>
        <dbReference type="ChEBI" id="CHEBI:57510"/>
        <dbReference type="ChEBI" id="CHEBI:57783"/>
        <dbReference type="ChEBI" id="CHEBI:58349"/>
        <dbReference type="ChEBI" id="CHEBI:62830"/>
        <dbReference type="EC" id="1.1.1.133"/>
    </reaction>
</comment>
<name>A0ABR7JCT7_9FLAO</name>
<dbReference type="NCBIfam" id="TIGR01214">
    <property type="entry name" value="rmlD"/>
    <property type="match status" value="1"/>
</dbReference>
<proteinExistence type="inferred from homology"/>
<feature type="domain" description="RmlD-like substrate binding" evidence="7">
    <location>
        <begin position="1"/>
        <end position="282"/>
    </location>
</feature>